<dbReference type="InterPro" id="IPR052266">
    <property type="entry name" value="Miro-EF-hand_domain"/>
</dbReference>
<dbReference type="SMART" id="SM00054">
    <property type="entry name" value="EFh"/>
    <property type="match status" value="2"/>
</dbReference>
<dbReference type="InterPro" id="IPR001806">
    <property type="entry name" value="Small_GTPase"/>
</dbReference>
<dbReference type="GO" id="GO:0005509">
    <property type="term" value="F:calcium ion binding"/>
    <property type="evidence" value="ECO:0007669"/>
    <property type="project" value="InterPro"/>
</dbReference>
<dbReference type="FunFam" id="3.40.50.300:FF:000553">
    <property type="entry name" value="Mitochondrial Rho GTPase"/>
    <property type="match status" value="1"/>
</dbReference>
<dbReference type="InterPro" id="IPR013566">
    <property type="entry name" value="EF_hand_assoc_1"/>
</dbReference>
<keyword evidence="12" id="KW-0342">GTP-binding</keyword>
<dbReference type="FunFam" id="3.40.50.300:FF:000170">
    <property type="entry name" value="Mitochondrial Rho GTPase"/>
    <property type="match status" value="1"/>
</dbReference>
<keyword evidence="11" id="KW-0496">Mitochondrion</keyword>
<keyword evidence="4" id="KW-0479">Metal-binding</keyword>
<keyword evidence="7" id="KW-1000">Mitochondrion outer membrane</keyword>
<evidence type="ECO:0000313" key="17">
    <source>
        <dbReference type="Proteomes" id="UP000440578"/>
    </source>
</evidence>
<dbReference type="SUPFAM" id="SSF52540">
    <property type="entry name" value="P-loop containing nucleoside triphosphate hydrolases"/>
    <property type="match status" value="2"/>
</dbReference>
<evidence type="ECO:0000256" key="10">
    <source>
        <dbReference type="ARBA" id="ARBA00022989"/>
    </source>
</evidence>
<dbReference type="FunFam" id="1.10.238.10:FF:000011">
    <property type="entry name" value="Mitochondrial Rho GTPase"/>
    <property type="match status" value="1"/>
</dbReference>
<evidence type="ECO:0000256" key="11">
    <source>
        <dbReference type="ARBA" id="ARBA00023128"/>
    </source>
</evidence>
<dbReference type="PROSITE" id="PS00018">
    <property type="entry name" value="EF_HAND_1"/>
    <property type="match status" value="2"/>
</dbReference>
<comment type="similarity">
    <text evidence="2">Belongs to the mitochondrial Rho GTPase family.</text>
</comment>
<dbReference type="EMBL" id="VIIS01000771">
    <property type="protein sequence ID" value="KAF0305284.1"/>
    <property type="molecule type" value="Genomic_DNA"/>
</dbReference>
<dbReference type="SMART" id="SM00174">
    <property type="entry name" value="RHO"/>
    <property type="match status" value="1"/>
</dbReference>
<evidence type="ECO:0000256" key="12">
    <source>
        <dbReference type="ARBA" id="ARBA00023134"/>
    </source>
</evidence>
<gene>
    <name evidence="16" type="primary">Miro_0</name>
    <name evidence="16" type="ORF">FJT64_023065</name>
</gene>
<evidence type="ECO:0000256" key="7">
    <source>
        <dbReference type="ARBA" id="ARBA00022787"/>
    </source>
</evidence>
<evidence type="ECO:0000256" key="3">
    <source>
        <dbReference type="ARBA" id="ARBA00022692"/>
    </source>
</evidence>
<dbReference type="Gene3D" id="3.40.50.300">
    <property type="entry name" value="P-loop containing nucleotide triphosphate hydrolases"/>
    <property type="match status" value="3"/>
</dbReference>
<dbReference type="InterPro" id="IPR027417">
    <property type="entry name" value="P-loop_NTPase"/>
</dbReference>
<dbReference type="InterPro" id="IPR018247">
    <property type="entry name" value="EF_Hand_1_Ca_BS"/>
</dbReference>
<dbReference type="GO" id="GO:0005525">
    <property type="term" value="F:GTP binding"/>
    <property type="evidence" value="ECO:0007669"/>
    <property type="project" value="UniProtKB-KW"/>
</dbReference>
<evidence type="ECO:0000256" key="13">
    <source>
        <dbReference type="ARBA" id="ARBA00023136"/>
    </source>
</evidence>
<reference evidence="16 17" key="1">
    <citation type="submission" date="2019-07" db="EMBL/GenBank/DDBJ databases">
        <title>Draft genome assembly of a fouling barnacle, Amphibalanus amphitrite (Darwin, 1854): The first reference genome for Thecostraca.</title>
        <authorList>
            <person name="Kim W."/>
        </authorList>
    </citation>
    <scope>NUCLEOTIDE SEQUENCE [LARGE SCALE GENOMIC DNA]</scope>
    <source>
        <strain evidence="16">SNU_AA5</strain>
        <tissue evidence="16">Soma without cirri and trophi</tissue>
    </source>
</reference>
<feature type="domain" description="Miro" evidence="15">
    <location>
        <begin position="5"/>
        <end position="387"/>
    </location>
</feature>
<keyword evidence="9" id="KW-0106">Calcium</keyword>
<evidence type="ECO:0000256" key="5">
    <source>
        <dbReference type="ARBA" id="ARBA00022737"/>
    </source>
</evidence>
<feature type="domain" description="Miro" evidence="15">
    <location>
        <begin position="670"/>
        <end position="834"/>
    </location>
</feature>
<evidence type="ECO:0000256" key="8">
    <source>
        <dbReference type="ARBA" id="ARBA00022801"/>
    </source>
</evidence>
<feature type="domain" description="EF-hand" evidence="14">
    <location>
        <begin position="559"/>
        <end position="594"/>
    </location>
</feature>
<dbReference type="SMART" id="SM00175">
    <property type="entry name" value="RAB"/>
    <property type="match status" value="1"/>
</dbReference>
<keyword evidence="8" id="KW-0378">Hydrolase</keyword>
<dbReference type="Proteomes" id="UP000440578">
    <property type="component" value="Unassembled WGS sequence"/>
</dbReference>
<keyword evidence="10" id="KW-1133">Transmembrane helix</keyword>
<comment type="subcellular location">
    <subcellularLocation>
        <location evidence="1">Mitochondrion outer membrane</location>
        <topology evidence="1">Single-pass type IV membrane protein</topology>
    </subcellularLocation>
</comment>
<dbReference type="Pfam" id="PF00071">
    <property type="entry name" value="Ras"/>
    <property type="match status" value="1"/>
</dbReference>
<evidence type="ECO:0000256" key="2">
    <source>
        <dbReference type="ARBA" id="ARBA00007981"/>
    </source>
</evidence>
<dbReference type="Pfam" id="PF00036">
    <property type="entry name" value="EF-hand_1"/>
    <property type="match status" value="1"/>
</dbReference>
<keyword evidence="6" id="KW-0547">Nucleotide-binding</keyword>
<evidence type="ECO:0000259" key="14">
    <source>
        <dbReference type="PROSITE" id="PS50222"/>
    </source>
</evidence>
<keyword evidence="17" id="KW-1185">Reference proteome</keyword>
<keyword evidence="13" id="KW-0472">Membrane</keyword>
<evidence type="ECO:0000259" key="15">
    <source>
        <dbReference type="PROSITE" id="PS51423"/>
    </source>
</evidence>
<dbReference type="Pfam" id="PF08355">
    <property type="entry name" value="EF_assoc_1"/>
    <property type="match status" value="1"/>
</dbReference>
<accession>A0A6A4WNA6</accession>
<dbReference type="InterPro" id="IPR020860">
    <property type="entry name" value="MIRO_dom"/>
</dbReference>
<evidence type="ECO:0000256" key="4">
    <source>
        <dbReference type="ARBA" id="ARBA00022723"/>
    </source>
</evidence>
<dbReference type="AlphaFoldDB" id="A0A6A4WNA6"/>
<dbReference type="InterPro" id="IPR011992">
    <property type="entry name" value="EF-hand-dom_pair"/>
</dbReference>
<keyword evidence="3" id="KW-0812">Transmembrane</keyword>
<dbReference type="GO" id="GO:0003924">
    <property type="term" value="F:GTPase activity"/>
    <property type="evidence" value="ECO:0007669"/>
    <property type="project" value="InterPro"/>
</dbReference>
<organism evidence="16 17">
    <name type="scientific">Amphibalanus amphitrite</name>
    <name type="common">Striped barnacle</name>
    <name type="synonym">Balanus amphitrite</name>
    <dbReference type="NCBI Taxonomy" id="1232801"/>
    <lineage>
        <taxon>Eukaryota</taxon>
        <taxon>Metazoa</taxon>
        <taxon>Ecdysozoa</taxon>
        <taxon>Arthropoda</taxon>
        <taxon>Crustacea</taxon>
        <taxon>Multicrustacea</taxon>
        <taxon>Cirripedia</taxon>
        <taxon>Thoracica</taxon>
        <taxon>Thoracicalcarea</taxon>
        <taxon>Balanomorpha</taxon>
        <taxon>Balanoidea</taxon>
        <taxon>Balanidae</taxon>
        <taxon>Amphibalaninae</taxon>
        <taxon>Amphibalanus</taxon>
    </lineage>
</organism>
<dbReference type="Gene3D" id="1.10.238.10">
    <property type="entry name" value="EF-hand"/>
    <property type="match status" value="2"/>
</dbReference>
<evidence type="ECO:0000313" key="16">
    <source>
        <dbReference type="EMBL" id="KAF0305284.1"/>
    </source>
</evidence>
<dbReference type="PROSITE" id="PS51423">
    <property type="entry name" value="MIRO"/>
    <property type="match status" value="2"/>
</dbReference>
<dbReference type="PANTHER" id="PTHR46819">
    <property type="entry name" value="EF-HAND CALCIUM-BINDING DOMAIN-CONTAINING PROTEIN 7"/>
    <property type="match status" value="1"/>
</dbReference>
<keyword evidence="5" id="KW-0677">Repeat</keyword>
<dbReference type="PANTHER" id="PTHR46819:SF1">
    <property type="entry name" value="EF-HAND CALCIUM-BINDING DOMAIN-CONTAINING PROTEIN 7"/>
    <property type="match status" value="1"/>
</dbReference>
<dbReference type="InterPro" id="IPR002048">
    <property type="entry name" value="EF_hand_dom"/>
</dbReference>
<dbReference type="GO" id="GO:0005741">
    <property type="term" value="C:mitochondrial outer membrane"/>
    <property type="evidence" value="ECO:0007669"/>
    <property type="project" value="UniProtKB-SubCell"/>
</dbReference>
<dbReference type="OrthoDB" id="10020961at2759"/>
<comment type="caution">
    <text evidence="16">The sequence shown here is derived from an EMBL/GenBank/DDBJ whole genome shotgun (WGS) entry which is preliminary data.</text>
</comment>
<proteinExistence type="inferred from homology"/>
<protein>
    <submittedName>
        <fullName evidence="16">Mitochondrial Rho GTPase</fullName>
    </submittedName>
</protein>
<dbReference type="Pfam" id="PF08356">
    <property type="entry name" value="EF_assoc_2"/>
    <property type="match status" value="1"/>
</dbReference>
<sequence>MVQSRREVRILLLGEPGVGKTSLILSLVSEEFPEEVPARSEEITIPADVTPEKVPTHIVDYSCKCDKTMYSKVPTHIVDYSCKCDKTMYSKVPTHIVDYSCKCDKTVYSKVPTHIVDYSCKCDKTMYSKVPTHIVDYSCKCDKTVYSKVPTHIVDYSCKCDKTVYSKVPTHIVDYSLYSKVPTHIVDYSCKCDKTVYSKVPTHIVDYSCKCDKTVYSKVPTHIVDYSCKCDKTVYSKVPTHIVDYSLYSKVPTHIVDYSCKCDKTVYSKVPTHIVDYSSLEQTEDQLLAEILRAHVICVIYAVDDEDTLDKVTDYWLPLVRQTLGEEHSTPVILVGNKVDLVEYSTLEAVIPIMNEFAEIETCVECSARTLKNISEMFYYAQKAILHPTAPLFNTAERDLTEACKAALGRIFKICDMDNDGLLSDTELNTFQRRCFNAPLQPQGLDDVKSIVMKNVRDGVVDDALTLDGFLFLHCLFIQRGRHETTWTVLRKFGYGDDLTLTKEYLFPPPSLAARLLPGSPVRRLPVSPSHSETALHTAALDSWSLRIPPGCSTELTHQGYQFLQVMFEKYDQDKDGCLDPEELIQLFSTCPYIPWGKQVYNTVPTDSRGYLTLQGYLSQWTLWTLLGAGRTLEYLGHLGYSYVMEEPQSAAIHVTREKRLDLQKKQTSRTAYQCHVIGPKGAGKTTFCQGLLNRNAEAVSSVLESDLSKQTISPVQVYGQERYLLLRDIDVHSVTDTLLPSEAQCDVVCLVYDVADPRSFEYIGGIYLKYFAETPVPCLVVGNKSDRGEVRQQYMTQPGEFCRRHRLPPPQTVTCTGTVRRDVYLKLATMAAYP</sequence>
<name>A0A6A4WNA6_AMPAM</name>
<dbReference type="PROSITE" id="PS50222">
    <property type="entry name" value="EF_HAND_2"/>
    <property type="match status" value="1"/>
</dbReference>
<evidence type="ECO:0000256" key="1">
    <source>
        <dbReference type="ARBA" id="ARBA00004200"/>
    </source>
</evidence>
<evidence type="ECO:0000256" key="6">
    <source>
        <dbReference type="ARBA" id="ARBA00022741"/>
    </source>
</evidence>
<evidence type="ECO:0000256" key="9">
    <source>
        <dbReference type="ARBA" id="ARBA00022837"/>
    </source>
</evidence>
<dbReference type="InterPro" id="IPR013567">
    <property type="entry name" value="EF_hand_assoc_2"/>
</dbReference>
<dbReference type="SUPFAM" id="SSF47473">
    <property type="entry name" value="EF-hand"/>
    <property type="match status" value="1"/>
</dbReference>